<gene>
    <name evidence="8" type="primary">RvY_07553</name>
    <name evidence="8" type="synonym">RvY_07553.2</name>
    <name evidence="8" type="ORF">RvY_07553-2</name>
</gene>
<accession>A0A1D1V7M1</accession>
<dbReference type="GO" id="GO:0005337">
    <property type="term" value="F:nucleoside transmembrane transporter activity"/>
    <property type="evidence" value="ECO:0007669"/>
    <property type="project" value="InterPro"/>
</dbReference>
<evidence type="ECO:0000256" key="7">
    <source>
        <dbReference type="SAM" id="Phobius"/>
    </source>
</evidence>
<feature type="transmembrane region" description="Helical" evidence="7">
    <location>
        <begin position="111"/>
        <end position="135"/>
    </location>
</feature>
<comment type="caution">
    <text evidence="8">The sequence shown here is derived from an EMBL/GenBank/DDBJ whole genome shotgun (WGS) entry which is preliminary data.</text>
</comment>
<organism evidence="8 9">
    <name type="scientific">Ramazzottius varieornatus</name>
    <name type="common">Water bear</name>
    <name type="synonym">Tardigrade</name>
    <dbReference type="NCBI Taxonomy" id="947166"/>
    <lineage>
        <taxon>Eukaryota</taxon>
        <taxon>Metazoa</taxon>
        <taxon>Ecdysozoa</taxon>
        <taxon>Tardigrada</taxon>
        <taxon>Eutardigrada</taxon>
        <taxon>Parachela</taxon>
        <taxon>Hypsibioidea</taxon>
        <taxon>Ramazzottiidae</taxon>
        <taxon>Ramazzottius</taxon>
    </lineage>
</organism>
<feature type="transmembrane region" description="Helical" evidence="7">
    <location>
        <begin position="18"/>
        <end position="37"/>
    </location>
</feature>
<dbReference type="EMBL" id="BDGG01000003">
    <property type="protein sequence ID" value="GAU96052.1"/>
    <property type="molecule type" value="Genomic_DNA"/>
</dbReference>
<dbReference type="GO" id="GO:0005886">
    <property type="term" value="C:plasma membrane"/>
    <property type="evidence" value="ECO:0007669"/>
    <property type="project" value="TreeGrafter"/>
</dbReference>
<evidence type="ECO:0000256" key="5">
    <source>
        <dbReference type="ARBA" id="ARBA00022989"/>
    </source>
</evidence>
<evidence type="ECO:0000256" key="2">
    <source>
        <dbReference type="ARBA" id="ARBA00007965"/>
    </source>
</evidence>
<dbReference type="SUPFAM" id="SSF103473">
    <property type="entry name" value="MFS general substrate transporter"/>
    <property type="match status" value="1"/>
</dbReference>
<proteinExistence type="inferred from homology"/>
<dbReference type="STRING" id="947166.A0A1D1V7M1"/>
<dbReference type="Proteomes" id="UP000186922">
    <property type="component" value="Unassembled WGS sequence"/>
</dbReference>
<evidence type="ECO:0000256" key="3">
    <source>
        <dbReference type="ARBA" id="ARBA00022448"/>
    </source>
</evidence>
<evidence type="ECO:0000256" key="1">
    <source>
        <dbReference type="ARBA" id="ARBA00004141"/>
    </source>
</evidence>
<keyword evidence="3" id="KW-0813">Transport</keyword>
<dbReference type="InterPro" id="IPR036259">
    <property type="entry name" value="MFS_trans_sf"/>
</dbReference>
<comment type="similarity">
    <text evidence="2">Belongs to the SLC29A/ENT transporter (TC 2.A.57) family.</text>
</comment>
<feature type="transmembrane region" description="Helical" evidence="7">
    <location>
        <begin position="215"/>
        <end position="238"/>
    </location>
</feature>
<keyword evidence="9" id="KW-1185">Reference proteome</keyword>
<keyword evidence="5 7" id="KW-1133">Transmembrane helix</keyword>
<evidence type="ECO:0000256" key="6">
    <source>
        <dbReference type="ARBA" id="ARBA00023136"/>
    </source>
</evidence>
<evidence type="ECO:0000313" key="9">
    <source>
        <dbReference type="Proteomes" id="UP000186922"/>
    </source>
</evidence>
<dbReference type="PANTHER" id="PTHR10332:SF80">
    <property type="entry name" value="EQUILIBRATIVE NUCLEOSIDE TRANSPORTER 2, ISOFORM A"/>
    <property type="match status" value="1"/>
</dbReference>
<dbReference type="InterPro" id="IPR002259">
    <property type="entry name" value="Eqnu_transpt"/>
</dbReference>
<feature type="transmembrane region" description="Helical" evidence="7">
    <location>
        <begin position="179"/>
        <end position="203"/>
    </location>
</feature>
<comment type="subcellular location">
    <subcellularLocation>
        <location evidence="1">Membrane</location>
        <topology evidence="1">Multi-pass membrane protein</topology>
    </subcellularLocation>
</comment>
<evidence type="ECO:0000256" key="4">
    <source>
        <dbReference type="ARBA" id="ARBA00022692"/>
    </source>
</evidence>
<reference evidence="8 9" key="1">
    <citation type="journal article" date="2016" name="Nat. Commun.">
        <title>Extremotolerant tardigrade genome and improved radiotolerance of human cultured cells by tardigrade-unique protein.</title>
        <authorList>
            <person name="Hashimoto T."/>
            <person name="Horikawa D.D."/>
            <person name="Saito Y."/>
            <person name="Kuwahara H."/>
            <person name="Kozuka-Hata H."/>
            <person name="Shin-I T."/>
            <person name="Minakuchi Y."/>
            <person name="Ohishi K."/>
            <person name="Motoyama A."/>
            <person name="Aizu T."/>
            <person name="Enomoto A."/>
            <person name="Kondo K."/>
            <person name="Tanaka S."/>
            <person name="Hara Y."/>
            <person name="Koshikawa S."/>
            <person name="Sagara H."/>
            <person name="Miura T."/>
            <person name="Yokobori S."/>
            <person name="Miyagawa K."/>
            <person name="Suzuki Y."/>
            <person name="Kubo T."/>
            <person name="Oyama M."/>
            <person name="Kohara Y."/>
            <person name="Fujiyama A."/>
            <person name="Arakawa K."/>
            <person name="Katayama T."/>
            <person name="Toyoda A."/>
            <person name="Kunieda T."/>
        </authorList>
    </citation>
    <scope>NUCLEOTIDE SEQUENCE [LARGE SCALE GENOMIC DNA]</scope>
    <source>
        <strain evidence="8 9">YOKOZUNA-1</strain>
    </source>
</reference>
<dbReference type="AlphaFoldDB" id="A0A1D1V7M1"/>
<dbReference type="OrthoDB" id="1856718at2759"/>
<dbReference type="PANTHER" id="PTHR10332">
    <property type="entry name" value="EQUILIBRATIVE NUCLEOSIDE TRANSPORTER"/>
    <property type="match status" value="1"/>
</dbReference>
<name>A0A1D1V7M1_RAMVA</name>
<dbReference type="Pfam" id="PF01733">
    <property type="entry name" value="Nucleoside_tran"/>
    <property type="match status" value="1"/>
</dbReference>
<keyword evidence="4 7" id="KW-0812">Transmembrane</keyword>
<evidence type="ECO:0008006" key="10">
    <source>
        <dbReference type="Google" id="ProtNLM"/>
    </source>
</evidence>
<sequence>MSISVFPGKEDQTKSGTLYFSCALFILLVAFGSYFLLPLSKFYRYYINRPTVPSERPSRMTFGERLSTLRRVFGMMRLECWNVFFVFFVTLSVFPNIMVNVQRYSMLDDEYFRPVITILNFSVFAFIGNLIPFACSAPGPRYVWIPILARIIFFPFFLMCNYNEIGYERRFDVWFTNDYVYAVGGMLLAVTSGYFSSLAMMYASSKVKDSRLAPMAGQLAGFFLVLGIFAGLMFSWLLPLTVLRSTSVSPDEVTTPVSISTAVSTLATLFSSDATPPSSTII</sequence>
<evidence type="ECO:0000313" key="8">
    <source>
        <dbReference type="EMBL" id="GAU96052.1"/>
    </source>
</evidence>
<feature type="transmembrane region" description="Helical" evidence="7">
    <location>
        <begin position="142"/>
        <end position="159"/>
    </location>
</feature>
<keyword evidence="6 7" id="KW-0472">Membrane</keyword>
<protein>
    <recommendedName>
        <fullName evidence="10">Equilibrative nucleoside transporter 1</fullName>
    </recommendedName>
</protein>
<feature type="transmembrane region" description="Helical" evidence="7">
    <location>
        <begin position="80"/>
        <end position="99"/>
    </location>
</feature>